<evidence type="ECO:0000313" key="2">
    <source>
        <dbReference type="Proteomes" id="UP000594263"/>
    </source>
</evidence>
<proteinExistence type="predicted"/>
<reference evidence="1" key="1">
    <citation type="submission" date="2021-01" db="UniProtKB">
        <authorList>
            <consortium name="EnsemblPlants"/>
        </authorList>
    </citation>
    <scope>IDENTIFICATION</scope>
</reference>
<accession>A0A7N0V2R0</accession>
<keyword evidence="2" id="KW-1185">Reference proteome</keyword>
<dbReference type="AlphaFoldDB" id="A0A7N0V2R0"/>
<organism evidence="1 2">
    <name type="scientific">Kalanchoe fedtschenkoi</name>
    <name type="common">Lavender scallops</name>
    <name type="synonym">South American air plant</name>
    <dbReference type="NCBI Taxonomy" id="63787"/>
    <lineage>
        <taxon>Eukaryota</taxon>
        <taxon>Viridiplantae</taxon>
        <taxon>Streptophyta</taxon>
        <taxon>Embryophyta</taxon>
        <taxon>Tracheophyta</taxon>
        <taxon>Spermatophyta</taxon>
        <taxon>Magnoliopsida</taxon>
        <taxon>eudicotyledons</taxon>
        <taxon>Gunneridae</taxon>
        <taxon>Pentapetalae</taxon>
        <taxon>Saxifragales</taxon>
        <taxon>Crassulaceae</taxon>
        <taxon>Kalanchoe</taxon>
    </lineage>
</organism>
<dbReference type="Proteomes" id="UP000594263">
    <property type="component" value="Unplaced"/>
</dbReference>
<sequence length="140" mass="15545">MGLEPRRDFKSLAYDWFSKSSSKSQLGVIRMMCFGIGLWEIWKCRCEMMFGDSDGRWVPPDLAIRSTARNTIFAQMQNFTMMVRASVGKEVIISKMGLQIISVKRKRACSANWTSLPSGITANLAIKDQSGAAIIGDPSG</sequence>
<dbReference type="Gramene" id="Kaladp0098s0033.1.v1.1">
    <property type="protein sequence ID" value="Kaladp0098s0033.1.v1.1.CDS.1"/>
    <property type="gene ID" value="Kaladp0098s0033.v1.1"/>
</dbReference>
<evidence type="ECO:0000313" key="1">
    <source>
        <dbReference type="EnsemblPlants" id="Kaladp0098s0033.1.v1.1.CDS.1"/>
    </source>
</evidence>
<dbReference type="EnsemblPlants" id="Kaladp0098s0033.1.v1.1">
    <property type="protein sequence ID" value="Kaladp0098s0033.1.v1.1.CDS.1"/>
    <property type="gene ID" value="Kaladp0098s0033.v1.1"/>
</dbReference>
<name>A0A7N0V2R0_KALFE</name>
<protein>
    <submittedName>
        <fullName evidence="1">Uncharacterized protein</fullName>
    </submittedName>
</protein>